<dbReference type="InterPro" id="IPR045055">
    <property type="entry name" value="DNA2/NAM7-like"/>
</dbReference>
<accession>A0AAU6V3G7</accession>
<keyword evidence="1" id="KW-0175">Coiled coil</keyword>
<protein>
    <submittedName>
        <fullName evidence="4">AAA domain-containing protein</fullName>
    </submittedName>
</protein>
<dbReference type="PANTHER" id="PTHR10887:SF495">
    <property type="entry name" value="HELICASE SENATAXIN ISOFORM X1-RELATED"/>
    <property type="match status" value="1"/>
</dbReference>
<name>A0AAU6V3G7_UNCXX</name>
<sequence>MQPRQRKKIAKVMPAKPLLAYYQDCYKEDCVDLNLWHLGKLNQEDRLFIEGEDSLLSGFLPRQPIAHEAGAQLLPRIAMYQRERQLLYVSHFVVGQLKEEGQTRTVLSPLVFKEAQLEEDDGSFYVSLKEGALQINEPLLRLLLPEDTMEAGFDAIFAPERPDSWTSLLSQSHQNIDTLGLLGFPKLTGYDSLARLTRKRKLTLVPASALVFLKRPSASRGILHEISAMMNAAELSAPLQNLMGTQLPPKAEAKRRLKSQYLPCLLSRAQQQVLEIGAGHSLGCVVGPPGTGKSYTIAAVATEHMARGESVLIVANNEHALDVINDKLESQFGLKDISLRAGQKAFLKQLKDYLSNLLDGYHSLEHTPPRQLESQLNLLNRQLDNSERRLLRFLRRAIRRGQRLHKLERSQRRWLLQLYLALFGHSMENLSQHWDTLDELNDSLTAKEALAAKLLQNVKASRVAGLLNNHRQQLQTFNQAIRSRTSQRQFALFDTLDYQVLQQAFPIWLVSLNTLHKVLPLQRELFDLVIFDEASQSNITSALPALFRAKRALVVGDGKQLRHISFLSRSKELALQQLHGVSTAQSGICSYRDKSILDLVAEQIASQQQVAFLDEHFRSAPELISFSNSQFYQQRLRIMQHRPCTSSGHLHLHSVMGERSEQGVNQAEISALCNLIRQQIDSCEQAGMTKSLGVLSPFRAQADALADALFKQFSATELEKYRLRADTPFGFQGEERDIMYLSFAVDPQSKRAAVYLNREDVFNVAITRAREQQHLFVSVAAQELPSNSLLRLYLESSRQFNARHRQNDQLDQFQRQLCDALAGHNIETWPGYEIAGTEVDILCRWQGEYLALDLIGFPGPWMDFFELDTYKILQRAKVPMLPISYGLWLKNPSACIERIRSKLTREPQS</sequence>
<organism evidence="4">
    <name type="scientific">bacterium 19NY03SH02</name>
    <dbReference type="NCBI Taxonomy" id="2920631"/>
    <lineage>
        <taxon>Bacteria</taxon>
    </lineage>
</organism>
<evidence type="ECO:0000259" key="3">
    <source>
        <dbReference type="Pfam" id="PF13087"/>
    </source>
</evidence>
<dbReference type="EMBL" id="CP095354">
    <property type="protein sequence ID" value="XAG80823.1"/>
    <property type="molecule type" value="Genomic_DNA"/>
</dbReference>
<dbReference type="GO" id="GO:0004386">
    <property type="term" value="F:helicase activity"/>
    <property type="evidence" value="ECO:0007669"/>
    <property type="project" value="InterPro"/>
</dbReference>
<evidence type="ECO:0000256" key="1">
    <source>
        <dbReference type="SAM" id="Coils"/>
    </source>
</evidence>
<dbReference type="AlphaFoldDB" id="A0AAU6V3G7"/>
<dbReference type="SUPFAM" id="SSF52540">
    <property type="entry name" value="P-loop containing nucleoside triphosphate hydrolases"/>
    <property type="match status" value="2"/>
</dbReference>
<feature type="domain" description="DNA2/NAM7 helicase helicase" evidence="2">
    <location>
        <begin position="279"/>
        <end position="562"/>
    </location>
</feature>
<feature type="domain" description="DNA2/NAM7 helicase-like C-terminal" evidence="3">
    <location>
        <begin position="599"/>
        <end position="772"/>
    </location>
</feature>
<evidence type="ECO:0000259" key="2">
    <source>
        <dbReference type="Pfam" id="PF13086"/>
    </source>
</evidence>
<evidence type="ECO:0000313" key="4">
    <source>
        <dbReference type="EMBL" id="XAG80823.1"/>
    </source>
</evidence>
<dbReference type="InterPro" id="IPR041677">
    <property type="entry name" value="DNA2/NAM7_AAA_11"/>
</dbReference>
<dbReference type="InterPro" id="IPR027417">
    <property type="entry name" value="P-loop_NTPase"/>
</dbReference>
<dbReference type="InterPro" id="IPR041679">
    <property type="entry name" value="DNA2/NAM7-like_C"/>
</dbReference>
<dbReference type="Pfam" id="PF13086">
    <property type="entry name" value="AAA_11"/>
    <property type="match status" value="1"/>
</dbReference>
<dbReference type="Gene3D" id="3.40.50.300">
    <property type="entry name" value="P-loop containing nucleotide triphosphate hydrolases"/>
    <property type="match status" value="2"/>
</dbReference>
<gene>
    <name evidence="4" type="ORF">MRN14_20830</name>
</gene>
<dbReference type="Pfam" id="PF13087">
    <property type="entry name" value="AAA_12"/>
    <property type="match status" value="1"/>
</dbReference>
<dbReference type="PANTHER" id="PTHR10887">
    <property type="entry name" value="DNA2/NAM7 HELICASE FAMILY"/>
    <property type="match status" value="1"/>
</dbReference>
<reference evidence="4" key="1">
    <citation type="submission" date="2022-03" db="EMBL/GenBank/DDBJ databases">
        <title>Sea Food Isolates.</title>
        <authorList>
            <person name="Li c."/>
        </authorList>
    </citation>
    <scope>NUCLEOTIDE SEQUENCE</scope>
    <source>
        <strain evidence="4">19NY03SH02</strain>
    </source>
</reference>
<proteinExistence type="predicted"/>
<feature type="coiled-coil region" evidence="1">
    <location>
        <begin position="369"/>
        <end position="396"/>
    </location>
</feature>